<dbReference type="InterPro" id="IPR011701">
    <property type="entry name" value="MFS"/>
</dbReference>
<dbReference type="GO" id="GO:0005886">
    <property type="term" value="C:plasma membrane"/>
    <property type="evidence" value="ECO:0007669"/>
    <property type="project" value="UniProtKB-SubCell"/>
</dbReference>
<evidence type="ECO:0000256" key="4">
    <source>
        <dbReference type="ARBA" id="ARBA00022692"/>
    </source>
</evidence>
<feature type="transmembrane region" description="Helical" evidence="7">
    <location>
        <begin position="372"/>
        <end position="391"/>
    </location>
</feature>
<dbReference type="Gene3D" id="1.20.1250.20">
    <property type="entry name" value="MFS general substrate transporter like domains"/>
    <property type="match status" value="1"/>
</dbReference>
<keyword evidence="4 7" id="KW-0812">Transmembrane</keyword>
<dbReference type="Pfam" id="PF07690">
    <property type="entry name" value="MFS_1"/>
    <property type="match status" value="1"/>
</dbReference>
<dbReference type="GO" id="GO:0022857">
    <property type="term" value="F:transmembrane transporter activity"/>
    <property type="evidence" value="ECO:0007669"/>
    <property type="project" value="InterPro"/>
</dbReference>
<keyword evidence="2" id="KW-0813">Transport</keyword>
<feature type="transmembrane region" description="Helical" evidence="7">
    <location>
        <begin position="282"/>
        <end position="299"/>
    </location>
</feature>
<dbReference type="SUPFAM" id="SSF103473">
    <property type="entry name" value="MFS general substrate transporter"/>
    <property type="match status" value="1"/>
</dbReference>
<name>A0A0A5HSL2_9BACI</name>
<feature type="transmembrane region" description="Helical" evidence="7">
    <location>
        <begin position="12"/>
        <end position="32"/>
    </location>
</feature>
<protein>
    <submittedName>
        <fullName evidence="9">Major facilitator transporter</fullName>
    </submittedName>
</protein>
<dbReference type="InterPro" id="IPR050189">
    <property type="entry name" value="MFS_Efflux_Transporters"/>
</dbReference>
<dbReference type="EMBL" id="AVPG01000012">
    <property type="protein sequence ID" value="KGX86622.1"/>
    <property type="molecule type" value="Genomic_DNA"/>
</dbReference>
<evidence type="ECO:0000259" key="8">
    <source>
        <dbReference type="PROSITE" id="PS50850"/>
    </source>
</evidence>
<evidence type="ECO:0000256" key="5">
    <source>
        <dbReference type="ARBA" id="ARBA00022989"/>
    </source>
</evidence>
<keyword evidence="10" id="KW-1185">Reference proteome</keyword>
<dbReference type="AlphaFoldDB" id="A0A0A5HSL2"/>
<evidence type="ECO:0000313" key="9">
    <source>
        <dbReference type="EMBL" id="KGX86622.1"/>
    </source>
</evidence>
<dbReference type="InterPro" id="IPR036259">
    <property type="entry name" value="MFS_trans_sf"/>
</dbReference>
<sequence>MSETVQKSGVRAYIIETIMFLTYAFFAVSWIAGTTLTPQIMEHFNLTNFSSATFISNAITIAKIVGNLLAAWFLVKLRPKKAIAFASLLIVLGSGLGVFATEYWMFVVTRFIMGFGGALYIVYFGPIVIRYFDAKRRSTINGINAAAYNVGSIIAMVVVTPVFMWLASWQQSLLFFSACSLLLFVLWMFFGEDFEINKSTNSNEAVEDYTFKDGLKDKFNYVFPFTYAGLLLLYIVILTIFPVSDSAAIDPKTLSTIVAVAGVIGTVAGIMVSKKVTKRLPIIRWAGLAMTISATFMMMTSSGAVALIMAALVGFFMFLPMTALVTIPQELPNMTPTKLTLIMGFFWSFAYMFETVAYYFVGVLIDLSGFQAGLYCAILLSLSFFIGSFLLPETGKSKEIKEEMAS</sequence>
<feature type="transmembrane region" description="Helical" evidence="7">
    <location>
        <begin position="339"/>
        <end position="360"/>
    </location>
</feature>
<feature type="domain" description="Major facilitator superfamily (MFS) profile" evidence="8">
    <location>
        <begin position="13"/>
        <end position="395"/>
    </location>
</feature>
<reference evidence="9 10" key="1">
    <citation type="submission" date="2013-08" db="EMBL/GenBank/DDBJ databases">
        <authorList>
            <person name="Huang J."/>
            <person name="Wang G."/>
        </authorList>
    </citation>
    <scope>NUCLEOTIDE SEQUENCE [LARGE SCALE GENOMIC DNA]</scope>
    <source>
        <strain evidence="9 10">JSM 072002</strain>
    </source>
</reference>
<comment type="subcellular location">
    <subcellularLocation>
        <location evidence="1">Cell membrane</location>
        <topology evidence="1">Multi-pass membrane protein</topology>
    </subcellularLocation>
</comment>
<dbReference type="STRING" id="1385512.N784_04455"/>
<feature type="transmembrane region" description="Helical" evidence="7">
    <location>
        <begin position="52"/>
        <end position="75"/>
    </location>
</feature>
<feature type="transmembrane region" description="Helical" evidence="7">
    <location>
        <begin position="82"/>
        <end position="105"/>
    </location>
</feature>
<dbReference type="CDD" id="cd06174">
    <property type="entry name" value="MFS"/>
    <property type="match status" value="1"/>
</dbReference>
<dbReference type="InterPro" id="IPR020846">
    <property type="entry name" value="MFS_dom"/>
</dbReference>
<dbReference type="eggNOG" id="COG2807">
    <property type="taxonomic scope" value="Bacteria"/>
</dbReference>
<feature type="transmembrane region" description="Helical" evidence="7">
    <location>
        <begin position="221"/>
        <end position="241"/>
    </location>
</feature>
<dbReference type="RefSeq" id="WP_036834361.1">
    <property type="nucleotide sequence ID" value="NZ_AVPG01000012.1"/>
</dbReference>
<evidence type="ECO:0000256" key="6">
    <source>
        <dbReference type="ARBA" id="ARBA00023136"/>
    </source>
</evidence>
<dbReference type="PANTHER" id="PTHR43124">
    <property type="entry name" value="PURINE EFFLUX PUMP PBUE"/>
    <property type="match status" value="1"/>
</dbReference>
<gene>
    <name evidence="9" type="ORF">N784_04455</name>
</gene>
<feature type="transmembrane region" description="Helical" evidence="7">
    <location>
        <begin position="111"/>
        <end position="133"/>
    </location>
</feature>
<dbReference type="Proteomes" id="UP000030401">
    <property type="component" value="Unassembled WGS sequence"/>
</dbReference>
<comment type="caution">
    <text evidence="9">The sequence shown here is derived from an EMBL/GenBank/DDBJ whole genome shotgun (WGS) entry which is preliminary data.</text>
</comment>
<feature type="transmembrane region" description="Helical" evidence="7">
    <location>
        <begin position="253"/>
        <end position="270"/>
    </location>
</feature>
<feature type="transmembrane region" description="Helical" evidence="7">
    <location>
        <begin position="305"/>
        <end position="327"/>
    </location>
</feature>
<keyword evidence="3" id="KW-1003">Cell membrane</keyword>
<keyword evidence="6 7" id="KW-0472">Membrane</keyword>
<dbReference type="PROSITE" id="PS50850">
    <property type="entry name" value="MFS"/>
    <property type="match status" value="1"/>
</dbReference>
<proteinExistence type="predicted"/>
<keyword evidence="5 7" id="KW-1133">Transmembrane helix</keyword>
<evidence type="ECO:0000256" key="7">
    <source>
        <dbReference type="SAM" id="Phobius"/>
    </source>
</evidence>
<evidence type="ECO:0000256" key="1">
    <source>
        <dbReference type="ARBA" id="ARBA00004651"/>
    </source>
</evidence>
<feature type="transmembrane region" description="Helical" evidence="7">
    <location>
        <begin position="145"/>
        <end position="167"/>
    </location>
</feature>
<organism evidence="9 10">
    <name type="scientific">Pontibacillus litoralis JSM 072002</name>
    <dbReference type="NCBI Taxonomy" id="1385512"/>
    <lineage>
        <taxon>Bacteria</taxon>
        <taxon>Bacillati</taxon>
        <taxon>Bacillota</taxon>
        <taxon>Bacilli</taxon>
        <taxon>Bacillales</taxon>
        <taxon>Bacillaceae</taxon>
        <taxon>Pontibacillus</taxon>
    </lineage>
</organism>
<evidence type="ECO:0000256" key="2">
    <source>
        <dbReference type="ARBA" id="ARBA00022448"/>
    </source>
</evidence>
<accession>A0A0A5HSL2</accession>
<evidence type="ECO:0000313" key="10">
    <source>
        <dbReference type="Proteomes" id="UP000030401"/>
    </source>
</evidence>
<feature type="transmembrane region" description="Helical" evidence="7">
    <location>
        <begin position="173"/>
        <end position="190"/>
    </location>
</feature>
<evidence type="ECO:0000256" key="3">
    <source>
        <dbReference type="ARBA" id="ARBA00022475"/>
    </source>
</evidence>
<dbReference type="PANTHER" id="PTHR43124:SF3">
    <property type="entry name" value="CHLORAMPHENICOL EFFLUX PUMP RV0191"/>
    <property type="match status" value="1"/>
</dbReference>